<evidence type="ECO:0000313" key="4">
    <source>
        <dbReference type="Proteomes" id="UP000766550"/>
    </source>
</evidence>
<dbReference type="Proteomes" id="UP000766550">
    <property type="component" value="Unassembled WGS sequence"/>
</dbReference>
<keyword evidence="2" id="KW-1133">Transmembrane helix</keyword>
<name>A0A8J8C7M4_9EURY</name>
<dbReference type="RefSeq" id="WP_162318006.1">
    <property type="nucleotide sequence ID" value="NZ_JAHQXF010000002.1"/>
</dbReference>
<feature type="region of interest" description="Disordered" evidence="1">
    <location>
        <begin position="72"/>
        <end position="92"/>
    </location>
</feature>
<comment type="caution">
    <text evidence="3">The sequence shown here is derived from an EMBL/GenBank/DDBJ whole genome shotgun (WGS) entry which is preliminary data.</text>
</comment>
<reference evidence="3 4" key="1">
    <citation type="submission" date="2021-06" db="EMBL/GenBank/DDBJ databases">
        <title>New haloarchaea isolates fom saline soil.</title>
        <authorList>
            <person name="Duran-Viseras A."/>
            <person name="Sanchez-Porro C.S."/>
            <person name="Ventosa A."/>
        </authorList>
    </citation>
    <scope>NUCLEOTIDE SEQUENCE [LARGE SCALE GENOMIC DNA]</scope>
    <source>
        <strain evidence="3 4">JCM 183640</strain>
    </source>
</reference>
<evidence type="ECO:0000313" key="3">
    <source>
        <dbReference type="EMBL" id="MBV0925168.1"/>
    </source>
</evidence>
<sequence length="92" mass="10078">MVTASSIQRTARYASGVLALVFFVNLLLDSQVIPFVQQGPFFGNVAQFLTLLIASSLLALDFIIVDYLHDHSSEEDRGDDSTSETRAEPSVD</sequence>
<dbReference type="EMBL" id="JAHQXF010000002">
    <property type="protein sequence ID" value="MBV0925168.1"/>
    <property type="molecule type" value="Genomic_DNA"/>
</dbReference>
<dbReference type="AlphaFoldDB" id="A0A8J8C7M4"/>
<feature type="transmembrane region" description="Helical" evidence="2">
    <location>
        <begin position="12"/>
        <end position="28"/>
    </location>
</feature>
<evidence type="ECO:0000256" key="2">
    <source>
        <dbReference type="SAM" id="Phobius"/>
    </source>
</evidence>
<gene>
    <name evidence="3" type="ORF">KTS45_13265</name>
</gene>
<keyword evidence="2" id="KW-0812">Transmembrane</keyword>
<protein>
    <submittedName>
        <fullName evidence="3">Uncharacterized protein</fullName>
    </submittedName>
</protein>
<keyword evidence="2" id="KW-0472">Membrane</keyword>
<proteinExistence type="predicted"/>
<accession>A0A8J8C7M4</accession>
<organism evidence="3 4">
    <name type="scientific">Haloarcula limicola</name>
    <dbReference type="NCBI Taxonomy" id="1429915"/>
    <lineage>
        <taxon>Archaea</taxon>
        <taxon>Methanobacteriati</taxon>
        <taxon>Methanobacteriota</taxon>
        <taxon>Stenosarchaea group</taxon>
        <taxon>Halobacteria</taxon>
        <taxon>Halobacteriales</taxon>
        <taxon>Haloarculaceae</taxon>
        <taxon>Haloarcula</taxon>
    </lineage>
</organism>
<feature type="transmembrane region" description="Helical" evidence="2">
    <location>
        <begin position="48"/>
        <end position="68"/>
    </location>
</feature>
<keyword evidence="4" id="KW-1185">Reference proteome</keyword>
<evidence type="ECO:0000256" key="1">
    <source>
        <dbReference type="SAM" id="MobiDB-lite"/>
    </source>
</evidence>